<gene>
    <name evidence="2" type="ORF">OMED0929_LOCUS5784</name>
    <name evidence="3" type="ORF">OMED0929_LOCUS5785</name>
</gene>
<dbReference type="NCBIfam" id="TIGR01589">
    <property type="entry name" value="A_thal_3526"/>
    <property type="match status" value="1"/>
</dbReference>
<feature type="compositionally biased region" description="Low complexity" evidence="1">
    <location>
        <begin position="17"/>
        <end position="36"/>
    </location>
</feature>
<dbReference type="EMBL" id="HBEW01006841">
    <property type="protein sequence ID" value="CAD8586122.1"/>
    <property type="molecule type" value="Transcribed_RNA"/>
</dbReference>
<dbReference type="PANTHER" id="PTHR31871">
    <property type="entry name" value="OS02G0137100 PROTEIN"/>
    <property type="match status" value="1"/>
</dbReference>
<sequence length="305" mass="33345">MSPKASQGKKRGGKDLAGNAPKAPAKGGKKAGAAVGQKGGRAKGKAVKAPALNADGGEVDLNVWSTCTNDVRHVQNLLERCLRLYMSREEVIAHLQRSANIEPVFTQLVWERLEKDNPDFFEAYYIMVRMKDQIIRFNSLLETYKEDMQRNQMEEKTKKSSPTKRGGAAAATTGKRSKNAKAEEQPSTSHGLGNWEDVAGSPLGFGIAPPSGMFMNAAMNLTPPFPSAMPGLPKTPFSSGLELSADEMYQLMMTPSTLNTNSLAVSDLQTDFENHMRSVPGSEYRNHLPTDFNLDDIPDFSLTPH</sequence>
<dbReference type="InterPro" id="IPR006476">
    <property type="entry name" value="CHP01589_pln"/>
</dbReference>
<evidence type="ECO:0000313" key="2">
    <source>
        <dbReference type="EMBL" id="CAD8586120.1"/>
    </source>
</evidence>
<dbReference type="EMBL" id="HBEW01006840">
    <property type="protein sequence ID" value="CAD8586120.1"/>
    <property type="molecule type" value="Transcribed_RNA"/>
</dbReference>
<organism evidence="2">
    <name type="scientific">Ostreococcus mediterraneus</name>
    <dbReference type="NCBI Taxonomy" id="1486918"/>
    <lineage>
        <taxon>Eukaryota</taxon>
        <taxon>Viridiplantae</taxon>
        <taxon>Chlorophyta</taxon>
        <taxon>Mamiellophyceae</taxon>
        <taxon>Mamiellales</taxon>
        <taxon>Bathycoccaceae</taxon>
        <taxon>Ostreococcus</taxon>
    </lineage>
</organism>
<accession>A0A6U0ELR9</accession>
<dbReference type="AlphaFoldDB" id="A0A6U0ELR9"/>
<protein>
    <submittedName>
        <fullName evidence="2">Uncharacterized protein</fullName>
    </submittedName>
</protein>
<feature type="compositionally biased region" description="Low complexity" evidence="1">
    <location>
        <begin position="163"/>
        <end position="174"/>
    </location>
</feature>
<reference evidence="2" key="1">
    <citation type="submission" date="2021-01" db="EMBL/GenBank/DDBJ databases">
        <authorList>
            <person name="Corre E."/>
            <person name="Pelletier E."/>
            <person name="Niang G."/>
            <person name="Scheremetjew M."/>
            <person name="Finn R."/>
            <person name="Kale V."/>
            <person name="Holt S."/>
            <person name="Cochrane G."/>
            <person name="Meng A."/>
            <person name="Brown T."/>
            <person name="Cohen L."/>
        </authorList>
    </citation>
    <scope>NUCLEOTIDE SEQUENCE</scope>
    <source>
        <strain evidence="2">Clade-D-RCC2572</strain>
    </source>
</reference>
<name>A0A6U0ELR9_9CHLO</name>
<evidence type="ECO:0000313" key="3">
    <source>
        <dbReference type="EMBL" id="CAD8586122.1"/>
    </source>
</evidence>
<dbReference type="Pfam" id="PF09713">
    <property type="entry name" value="A_thal_3526"/>
    <property type="match status" value="1"/>
</dbReference>
<feature type="region of interest" description="Disordered" evidence="1">
    <location>
        <begin position="148"/>
        <end position="195"/>
    </location>
</feature>
<evidence type="ECO:0000256" key="1">
    <source>
        <dbReference type="SAM" id="MobiDB-lite"/>
    </source>
</evidence>
<dbReference type="PANTHER" id="PTHR31871:SF1">
    <property type="entry name" value="HISTIDINE-TRNA LIGASE"/>
    <property type="match status" value="1"/>
</dbReference>
<proteinExistence type="predicted"/>
<feature type="region of interest" description="Disordered" evidence="1">
    <location>
        <begin position="1"/>
        <end position="47"/>
    </location>
</feature>
<feature type="compositionally biased region" description="Basic and acidic residues" evidence="1">
    <location>
        <begin position="148"/>
        <end position="158"/>
    </location>
</feature>